<comment type="caution">
    <text evidence="1">The sequence shown here is derived from an EMBL/GenBank/DDBJ whole genome shotgun (WGS) entry which is preliminary data.</text>
</comment>
<dbReference type="EMBL" id="JARRIG010000007">
    <property type="protein sequence ID" value="MFA4805174.1"/>
    <property type="molecule type" value="Genomic_DNA"/>
</dbReference>
<protein>
    <recommendedName>
        <fullName evidence="3">DUF2067 domain-containing protein</fullName>
    </recommendedName>
</protein>
<evidence type="ECO:0008006" key="3">
    <source>
        <dbReference type="Google" id="ProtNLM"/>
    </source>
</evidence>
<evidence type="ECO:0000313" key="1">
    <source>
        <dbReference type="EMBL" id="MFA4805174.1"/>
    </source>
</evidence>
<evidence type="ECO:0000313" key="2">
    <source>
        <dbReference type="Proteomes" id="UP001571980"/>
    </source>
</evidence>
<dbReference type="RefSeq" id="WP_372824574.1">
    <property type="nucleotide sequence ID" value="NZ_JARRIG010000007.1"/>
</dbReference>
<proteinExistence type="predicted"/>
<gene>
    <name evidence="1" type="ORF">P8X34_10600</name>
</gene>
<reference evidence="1 2" key="1">
    <citation type="submission" date="2023-03" db="EMBL/GenBank/DDBJ databases">
        <title>Speciation in Pyrococcus: adaptation to high temperature as a mechanism.</title>
        <authorList>
            <person name="Gu J."/>
        </authorList>
    </citation>
    <scope>NUCLEOTIDE SEQUENCE [LARGE SCALE GENOMIC DNA]</scope>
    <source>
        <strain evidence="1 2">LMOA34</strain>
    </source>
</reference>
<name>A0ABV4T5S0_9EURY</name>
<dbReference type="Proteomes" id="UP001571980">
    <property type="component" value="Unassembled WGS sequence"/>
</dbReference>
<sequence length="147" mass="16672">MEDRVLGRVLEEYGFVLERIGDVYTIKSKAGNVILENASKKEVEAFVAGFLAAMKGVENVLSEMLSVVNNLGKNYEKMNRKLSRFEERLSKVPAKEVMLVDSEKTKVLRDLIVEATAKYPKLGTEMLRREILLDDIFVLVGHPDRAR</sequence>
<organism evidence="1 2">
    <name type="scientific">Pyrococcus kukulkanii</name>
    <dbReference type="NCBI Taxonomy" id="1609559"/>
    <lineage>
        <taxon>Archaea</taxon>
        <taxon>Methanobacteriati</taxon>
        <taxon>Methanobacteriota</taxon>
        <taxon>Thermococci</taxon>
        <taxon>Thermococcales</taxon>
        <taxon>Thermococcaceae</taxon>
        <taxon>Pyrococcus</taxon>
    </lineage>
</organism>
<keyword evidence="2" id="KW-1185">Reference proteome</keyword>
<accession>A0ABV4T5S0</accession>